<keyword evidence="1" id="KW-0677">Repeat</keyword>
<feature type="domain" description="RRM" evidence="5">
    <location>
        <begin position="6"/>
        <end position="82"/>
    </location>
</feature>
<feature type="compositionally biased region" description="Low complexity" evidence="4">
    <location>
        <begin position="366"/>
        <end position="377"/>
    </location>
</feature>
<evidence type="ECO:0000256" key="2">
    <source>
        <dbReference type="ARBA" id="ARBA00022884"/>
    </source>
</evidence>
<dbReference type="Proteomes" id="UP000027138">
    <property type="component" value="Unassembled WGS sequence"/>
</dbReference>
<protein>
    <recommendedName>
        <fullName evidence="5">RRM domain-containing protein</fullName>
    </recommendedName>
</protein>
<dbReference type="KEGG" id="jcu:105630809"/>
<dbReference type="SUPFAM" id="SSF54928">
    <property type="entry name" value="RNA-binding domain, RBD"/>
    <property type="match status" value="2"/>
</dbReference>
<feature type="region of interest" description="Disordered" evidence="4">
    <location>
        <begin position="331"/>
        <end position="377"/>
    </location>
</feature>
<dbReference type="InterPro" id="IPR000504">
    <property type="entry name" value="RRM_dom"/>
</dbReference>
<dbReference type="OrthoDB" id="1875751at2759"/>
<evidence type="ECO:0000256" key="1">
    <source>
        <dbReference type="ARBA" id="ARBA00022737"/>
    </source>
</evidence>
<dbReference type="InterPro" id="IPR012677">
    <property type="entry name" value="Nucleotide-bd_a/b_plait_sf"/>
</dbReference>
<dbReference type="Gene3D" id="3.30.70.330">
    <property type="match status" value="2"/>
</dbReference>
<feature type="domain" description="RRM" evidence="5">
    <location>
        <begin position="123"/>
        <end position="200"/>
    </location>
</feature>
<evidence type="ECO:0000256" key="4">
    <source>
        <dbReference type="SAM" id="MobiDB-lite"/>
    </source>
</evidence>
<evidence type="ECO:0000256" key="3">
    <source>
        <dbReference type="PROSITE-ProRule" id="PRU00176"/>
    </source>
</evidence>
<dbReference type="PROSITE" id="PS50102">
    <property type="entry name" value="RRM"/>
    <property type="match status" value="2"/>
</dbReference>
<evidence type="ECO:0000313" key="6">
    <source>
        <dbReference type="EMBL" id="KDP41581.1"/>
    </source>
</evidence>
<dbReference type="CDD" id="cd12330">
    <property type="entry name" value="RRM2_Hrp1p"/>
    <property type="match status" value="1"/>
</dbReference>
<dbReference type="PANTHER" id="PTHR48032">
    <property type="entry name" value="RNA-BINDING PROTEIN MUSASHI HOMOLOG RBP6"/>
    <property type="match status" value="1"/>
</dbReference>
<reference evidence="6 7" key="1">
    <citation type="journal article" date="2014" name="PLoS ONE">
        <title>Global Analysis of Gene Expression Profiles in Physic Nut (Jatropha curcas L.) Seedlings Exposed to Salt Stress.</title>
        <authorList>
            <person name="Zhang L."/>
            <person name="Zhang C."/>
            <person name="Wu P."/>
            <person name="Chen Y."/>
            <person name="Li M."/>
            <person name="Jiang H."/>
            <person name="Wu G."/>
        </authorList>
    </citation>
    <scope>NUCLEOTIDE SEQUENCE [LARGE SCALE GENOMIC DNA]</scope>
    <source>
        <strain evidence="7">cv. GZQX0401</strain>
        <tissue evidence="6">Young leaves</tissue>
    </source>
</reference>
<dbReference type="GO" id="GO:0003729">
    <property type="term" value="F:mRNA binding"/>
    <property type="evidence" value="ECO:0007669"/>
    <property type="project" value="TreeGrafter"/>
</dbReference>
<keyword evidence="2 3" id="KW-0694">RNA-binding</keyword>
<dbReference type="FunFam" id="3.30.70.330:FF:000040">
    <property type="entry name" value="Heterogeneous nuclear ribonucleoprotein A2/B1"/>
    <property type="match status" value="1"/>
</dbReference>
<proteinExistence type="predicted"/>
<name>A0A067KZE7_JATCU</name>
<dbReference type="AlphaFoldDB" id="A0A067KZE7"/>
<dbReference type="PANTHER" id="PTHR48032:SF12">
    <property type="entry name" value="RRM DOMAIN-CONTAINING PROTEIN"/>
    <property type="match status" value="1"/>
</dbReference>
<dbReference type="SMART" id="SM00360">
    <property type="entry name" value="RRM"/>
    <property type="match status" value="2"/>
</dbReference>
<organism evidence="6 7">
    <name type="scientific">Jatropha curcas</name>
    <name type="common">Barbados nut</name>
    <dbReference type="NCBI Taxonomy" id="180498"/>
    <lineage>
        <taxon>Eukaryota</taxon>
        <taxon>Viridiplantae</taxon>
        <taxon>Streptophyta</taxon>
        <taxon>Embryophyta</taxon>
        <taxon>Tracheophyta</taxon>
        <taxon>Spermatophyta</taxon>
        <taxon>Magnoliopsida</taxon>
        <taxon>eudicotyledons</taxon>
        <taxon>Gunneridae</taxon>
        <taxon>Pentapetalae</taxon>
        <taxon>rosids</taxon>
        <taxon>fabids</taxon>
        <taxon>Malpighiales</taxon>
        <taxon>Euphorbiaceae</taxon>
        <taxon>Crotonoideae</taxon>
        <taxon>Jatropheae</taxon>
        <taxon>Jatropha</taxon>
    </lineage>
</organism>
<dbReference type="InterPro" id="IPR035979">
    <property type="entry name" value="RBD_domain_sf"/>
</dbReference>
<evidence type="ECO:0000313" key="7">
    <source>
        <dbReference type="Proteomes" id="UP000027138"/>
    </source>
</evidence>
<dbReference type="Pfam" id="PF00076">
    <property type="entry name" value="RRM_1"/>
    <property type="match status" value="2"/>
</dbReference>
<accession>A0A067KZE7</accession>
<gene>
    <name evidence="6" type="ORF">JCGZ_15988</name>
</gene>
<dbReference type="EMBL" id="KK914318">
    <property type="protein sequence ID" value="KDP41581.1"/>
    <property type="molecule type" value="Genomic_DNA"/>
</dbReference>
<dbReference type="GO" id="GO:0006417">
    <property type="term" value="P:regulation of translation"/>
    <property type="evidence" value="ECO:0007669"/>
    <property type="project" value="TreeGrafter"/>
</dbReference>
<evidence type="ECO:0000259" key="5">
    <source>
        <dbReference type="PROSITE" id="PS50102"/>
    </source>
</evidence>
<keyword evidence="7" id="KW-1185">Reference proteome</keyword>
<sequence length="377" mass="40396">MDIDKAKLFVGGISRETSEDALRAHFGKYGTVLGSLVAKDKNTKSPRGFGFVWFSDPTFADKALQDSHVILGRTVEVKKAILRGQQLQFQQHLQQHQLPNHQMNSGFNENSSTGNGNDNFRTKKIFVGGLSSSLTEEQFKNYFERFGEIVDVVVMQDSSTNRPRGFGFVTFDSEESVDKVMLNTFHELNGRLVEVKRAVPKGGLNGSNNRYITKGGVRGSSVKSFQSGNYLPYSPGYEIFPGYVPLPGYGGVGGYLYGTGVYGGYPMVGYGRPGFGVTTVAPRISWNGPVMIGATMYPSPYSNAFSYPTHMNGGVGFMGMMMGGHSGIAGSSGNGKPNEVSCSNGRLLPEASLPPTGNIKSGVDCSGLKSSSGGASS</sequence>
<dbReference type="STRING" id="180498.A0A067KZE7"/>